<feature type="region of interest" description="Disordered" evidence="1">
    <location>
        <begin position="350"/>
        <end position="429"/>
    </location>
</feature>
<reference evidence="4" key="1">
    <citation type="journal article" date="2007" name="Science">
        <title>Evolutionary and biomedical insights from the rhesus macaque genome.</title>
        <authorList>
            <person name="Gibbs R.A."/>
            <person name="Rogers J."/>
            <person name="Katze M.G."/>
            <person name="Bumgarner R."/>
            <person name="Weinstock G.M."/>
            <person name="Mardis E.R."/>
            <person name="Remington K.A."/>
            <person name="Strausberg R.L."/>
            <person name="Venter J.C."/>
            <person name="Wilson R.K."/>
            <person name="Batzer M.A."/>
            <person name="Bustamante C.D."/>
            <person name="Eichler E.E."/>
            <person name="Hahn M.W."/>
            <person name="Hardison R.C."/>
            <person name="Makova K.D."/>
            <person name="Miller W."/>
            <person name="Milosavljevic A."/>
            <person name="Palermo R.E."/>
            <person name="Siepel A."/>
            <person name="Sikela J.M."/>
            <person name="Attaway T."/>
            <person name="Bell S."/>
            <person name="Bernard K.E."/>
            <person name="Buhay C.J."/>
            <person name="Chandrabose M.N."/>
            <person name="Dao M."/>
            <person name="Davis C."/>
            <person name="Delehaunty K.D."/>
            <person name="Ding Y."/>
            <person name="Dinh H.H."/>
            <person name="Dugan-Rocha S."/>
            <person name="Fulton L.A."/>
            <person name="Gabisi R.A."/>
            <person name="Garner T.T."/>
            <person name="Godfrey J."/>
            <person name="Hawes A.C."/>
            <person name="Hernandez J."/>
            <person name="Hines S."/>
            <person name="Holder M."/>
            <person name="Hume J."/>
            <person name="Jhangiani S.N."/>
            <person name="Joshi V."/>
            <person name="Khan Z.M."/>
            <person name="Kirkness E.F."/>
            <person name="Cree A."/>
            <person name="Fowler R.G."/>
            <person name="Lee S."/>
            <person name="Lewis L.R."/>
            <person name="Li Z."/>
            <person name="Liu Y.-S."/>
            <person name="Moore S.M."/>
            <person name="Muzny D."/>
            <person name="Nazareth L.V."/>
            <person name="Ngo D.N."/>
            <person name="Okwuonu G.O."/>
            <person name="Pai G."/>
            <person name="Parker D."/>
            <person name="Paul H.A."/>
            <person name="Pfannkoch C."/>
            <person name="Pohl C.S."/>
            <person name="Rogers Y.-H.C."/>
            <person name="Ruiz S.J."/>
            <person name="Sabo A."/>
            <person name="Santibanez J."/>
            <person name="Schneider B.W."/>
            <person name="Smith S.M."/>
            <person name="Sodergren E."/>
            <person name="Svatek A.F."/>
            <person name="Utterback T.R."/>
            <person name="Vattathil S."/>
            <person name="Warren W."/>
            <person name="White C.S."/>
            <person name="Chinwalla A.T."/>
            <person name="Feng Y."/>
            <person name="Halpern A.L."/>
            <person name="Hillier L.W."/>
            <person name="Huang X."/>
            <person name="Minx P."/>
            <person name="Nelson J.O."/>
            <person name="Pepin K.H."/>
            <person name="Qin X."/>
            <person name="Sutton G.G."/>
            <person name="Venter E."/>
            <person name="Walenz B.P."/>
            <person name="Wallis J.W."/>
            <person name="Worley K.C."/>
            <person name="Yang S.-P."/>
            <person name="Jones S.M."/>
            <person name="Marra M.A."/>
            <person name="Rocchi M."/>
            <person name="Schein J.E."/>
            <person name="Baertsch R."/>
            <person name="Clarke L."/>
            <person name="Csuros M."/>
            <person name="Glasscock J."/>
            <person name="Harris R.A."/>
            <person name="Havlak P."/>
            <person name="Jackson A.R."/>
            <person name="Jiang H."/>
            <person name="Liu Y."/>
            <person name="Messina D.N."/>
            <person name="Shen Y."/>
            <person name="Song H.X.-Z."/>
            <person name="Wylie T."/>
            <person name="Zhang L."/>
            <person name="Birney E."/>
            <person name="Han K."/>
            <person name="Konkel M.K."/>
            <person name="Lee J."/>
            <person name="Smit A.F.A."/>
            <person name="Ullmer B."/>
            <person name="Wang H."/>
            <person name="Xing J."/>
            <person name="Burhans R."/>
            <person name="Cheng Z."/>
            <person name="Karro J.E."/>
            <person name="Ma J."/>
            <person name="Raney B."/>
            <person name="She X."/>
            <person name="Cox M.J."/>
            <person name="Demuth J.P."/>
            <person name="Dumas L.J."/>
            <person name="Han S.-G."/>
            <person name="Hopkins J."/>
            <person name="Karimpour-Fard A."/>
            <person name="Kim Y.H."/>
            <person name="Pollack J.R."/>
            <person name="Vinar T."/>
            <person name="Addo-Quaye C."/>
            <person name="Degenhardt J."/>
            <person name="Denby A."/>
            <person name="Hubisz M.J."/>
            <person name="Indap A."/>
            <person name="Kosiol C."/>
            <person name="Lahn B.T."/>
            <person name="Lawson H.A."/>
            <person name="Marklein A."/>
            <person name="Nielsen R."/>
            <person name="Vallender E.J."/>
            <person name="Clark A.G."/>
            <person name="Ferguson B."/>
            <person name="Hernandez R.D."/>
            <person name="Hirani K."/>
            <person name="Kehrer-Sawatzki H."/>
            <person name="Kolb J."/>
            <person name="Patil S."/>
            <person name="Pu L.-L."/>
            <person name="Ren Y."/>
            <person name="Smith D.G."/>
            <person name="Wheeler D.A."/>
            <person name="Schenck I."/>
            <person name="Ball E.V."/>
            <person name="Chen R."/>
            <person name="Cooper D.N."/>
            <person name="Giardine B."/>
            <person name="Hsu F."/>
            <person name="Kent W.J."/>
            <person name="Lesk A."/>
            <person name="Nelson D.L."/>
            <person name="O'brien W.E."/>
            <person name="Pruefer K."/>
            <person name="Stenson P.D."/>
            <person name="Wallace J.C."/>
            <person name="Ke H."/>
            <person name="Liu X.-M."/>
            <person name="Wang P."/>
            <person name="Xiang A.P."/>
            <person name="Yang F."/>
            <person name="Barber G.P."/>
            <person name="Haussler D."/>
            <person name="Karolchik D."/>
            <person name="Kern A.D."/>
            <person name="Kuhn R.M."/>
            <person name="Smith K.E."/>
            <person name="Zwieg A.S."/>
        </authorList>
    </citation>
    <scope>NUCLEOTIDE SEQUENCE [LARGE SCALE GENOMIC DNA]</scope>
    <source>
        <strain evidence="4">17573</strain>
    </source>
</reference>
<dbReference type="VEuPathDB" id="HostDB:ENSMMUG00000056681"/>
<dbReference type="Proteomes" id="UP000006718">
    <property type="component" value="Chromosome 19"/>
</dbReference>
<evidence type="ECO:0000256" key="1">
    <source>
        <dbReference type="SAM" id="MobiDB-lite"/>
    </source>
</evidence>
<feature type="transmembrane region" description="Helical" evidence="2">
    <location>
        <begin position="6"/>
        <end position="29"/>
    </location>
</feature>
<dbReference type="Ensembl" id="ENSMMUT00000080943.1">
    <property type="protein sequence ID" value="ENSMMUP00000069595.1"/>
    <property type="gene ID" value="ENSMMUG00000056681.1"/>
</dbReference>
<proteinExistence type="predicted"/>
<sequence length="548" mass="58818">PCLETFFSLGLSFPFLFFGNGVSLCRLGWSAVAPSWLTATSASRVQTILLPQPPLVAGITGAHHHARLIFVFLVETGFHHGGQDDLKLLTSGDPPASASQSAGITDVSHGARLSFGLSCLLIWSLGFLLFLALQVSFSVPLLGPALCPALHSLSPGPFSRSPSLSLSVRLCVPLSLSVSLARRPLSPRVRPPWVRAPCVCLSLWPVLSSRCLYPVGLSSSLQCLIFPKPQSPRLLSHPQLPLENGRALGRGRFRRRRVPHVPETASPFGPEGAPIRHGHRPVGTARPGLVHRLLLVSSALRGVPSAFAGTLAVCVSAGPGRLLAVHLVAGGVGHARQELGHRHLLGALHQAAAEQRAPEQAQRARRRPRASGPRARHGCPEQRRHRGGRLAGREPPQPPHAPPQAAVAEAAQGPAHGRRHPRCRPCRRRGRRALGARRALLRALHARLRRALVLVGLRLALGLRDLRGDLHLEDGVLAETHEELHLLGLAALVHHVEDELALGLLHLKRGAGDRIGALSAGARTAAVAATRGHHCRRYSKCTVILFCF</sequence>
<protein>
    <submittedName>
        <fullName evidence="3">Uncharacterized protein</fullName>
    </submittedName>
</protein>
<evidence type="ECO:0000313" key="3">
    <source>
        <dbReference type="Ensembl" id="ENSMMUP00000069595.1"/>
    </source>
</evidence>
<keyword evidence="2" id="KW-1133">Transmembrane helix</keyword>
<keyword evidence="4" id="KW-1185">Reference proteome</keyword>
<dbReference type="PANTHER" id="PTHR12138">
    <property type="entry name" value="PRIMATE-EXPANDED PROTEIN FAMILY"/>
    <property type="match status" value="1"/>
</dbReference>
<name>A0A5F7ZY73_MACMU</name>
<keyword evidence="2" id="KW-0472">Membrane</keyword>
<feature type="transmembrane region" description="Helical" evidence="2">
    <location>
        <begin position="120"/>
        <end position="143"/>
    </location>
</feature>
<feature type="compositionally biased region" description="Basic residues" evidence="1">
    <location>
        <begin position="416"/>
        <end position="429"/>
    </location>
</feature>
<reference evidence="3" key="3">
    <citation type="submission" date="2025-08" db="UniProtKB">
        <authorList>
            <consortium name="Ensembl"/>
        </authorList>
    </citation>
    <scope>IDENTIFICATION</scope>
    <source>
        <strain evidence="3">17573</strain>
    </source>
</reference>
<dbReference type="PANTHER" id="PTHR12138:SF161">
    <property type="entry name" value="SECRETED PROTEIN"/>
    <property type="match status" value="1"/>
</dbReference>
<accession>A0A5F7ZY73</accession>
<dbReference type="InParanoid" id="A0A5F7ZY73"/>
<keyword evidence="2" id="KW-0812">Transmembrane</keyword>
<organism evidence="3 4">
    <name type="scientific">Macaca mulatta</name>
    <name type="common">Rhesus macaque</name>
    <dbReference type="NCBI Taxonomy" id="9544"/>
    <lineage>
        <taxon>Eukaryota</taxon>
        <taxon>Metazoa</taxon>
        <taxon>Chordata</taxon>
        <taxon>Craniata</taxon>
        <taxon>Vertebrata</taxon>
        <taxon>Euteleostomi</taxon>
        <taxon>Mammalia</taxon>
        <taxon>Eutheria</taxon>
        <taxon>Euarchontoglires</taxon>
        <taxon>Primates</taxon>
        <taxon>Haplorrhini</taxon>
        <taxon>Catarrhini</taxon>
        <taxon>Cercopithecidae</taxon>
        <taxon>Cercopithecinae</taxon>
        <taxon>Macaca</taxon>
    </lineage>
</organism>
<dbReference type="PRINTS" id="PR02045">
    <property type="entry name" value="F138DOMAIN"/>
</dbReference>
<dbReference type="GeneTree" id="ENSGT01120000271815"/>
<feature type="compositionally biased region" description="Basic residues" evidence="1">
    <location>
        <begin position="363"/>
        <end position="388"/>
    </location>
</feature>
<feature type="compositionally biased region" description="Low complexity" evidence="1">
    <location>
        <begin position="350"/>
        <end position="361"/>
    </location>
</feature>
<dbReference type="AlphaFoldDB" id="A0A5F7ZY73"/>
<dbReference type="Bgee" id="ENSMMUG00000056681">
    <property type="expression patterns" value="Expressed in hindlimb stylopod muscle and 4 other cell types or tissues"/>
</dbReference>
<feature type="compositionally biased region" description="Low complexity" evidence="1">
    <location>
        <begin position="403"/>
        <end position="415"/>
    </location>
</feature>
<reference evidence="3" key="4">
    <citation type="submission" date="2025-09" db="UniProtKB">
        <authorList>
            <consortium name="Ensembl"/>
        </authorList>
    </citation>
    <scope>IDENTIFICATION</scope>
    <source>
        <strain evidence="3">17573</strain>
    </source>
</reference>
<evidence type="ECO:0000313" key="4">
    <source>
        <dbReference type="Proteomes" id="UP000006718"/>
    </source>
</evidence>
<evidence type="ECO:0000256" key="2">
    <source>
        <dbReference type="SAM" id="Phobius"/>
    </source>
</evidence>
<reference evidence="3" key="2">
    <citation type="submission" date="2019-01" db="EMBL/GenBank/DDBJ databases">
        <authorList>
            <person name="Graves T."/>
            <person name="Eichler E.E."/>
            <person name="Wilson R.K."/>
        </authorList>
    </citation>
    <scope>NUCLEOTIDE SEQUENCE [LARGE SCALE GENOMIC DNA]</scope>
    <source>
        <strain evidence="3">17573</strain>
    </source>
</reference>